<dbReference type="InterPro" id="IPR003838">
    <property type="entry name" value="ABC3_permease_C"/>
</dbReference>
<feature type="transmembrane region" description="Helical" evidence="7">
    <location>
        <begin position="204"/>
        <end position="226"/>
    </location>
</feature>
<evidence type="ECO:0000256" key="1">
    <source>
        <dbReference type="ARBA" id="ARBA00004651"/>
    </source>
</evidence>
<gene>
    <name evidence="9" type="ORF">AL705_02775</name>
</gene>
<evidence type="ECO:0000256" key="4">
    <source>
        <dbReference type="ARBA" id="ARBA00022692"/>
    </source>
</evidence>
<comment type="similarity">
    <text evidence="2">Belongs to the ABC-4 integral membrane protein family. LolC/E subfamily.</text>
</comment>
<accession>A0A0M4M7Y2</accession>
<evidence type="ECO:0000256" key="7">
    <source>
        <dbReference type="SAM" id="Phobius"/>
    </source>
</evidence>
<dbReference type="EMBL" id="CP012390">
    <property type="protein sequence ID" value="ALE18763.1"/>
    <property type="molecule type" value="Genomic_DNA"/>
</dbReference>
<dbReference type="InterPro" id="IPR051447">
    <property type="entry name" value="Lipoprotein-release_system"/>
</dbReference>
<feature type="transmembrane region" description="Helical" evidence="7">
    <location>
        <begin position="119"/>
        <end position="142"/>
    </location>
</feature>
<name>A0A0M4M7Y2_9ACTN</name>
<dbReference type="Proteomes" id="UP000068137">
    <property type="component" value="Chromosome"/>
</dbReference>
<feature type="transmembrane region" description="Helical" evidence="7">
    <location>
        <begin position="232"/>
        <end position="251"/>
    </location>
</feature>
<feature type="transmembrane region" description="Helical" evidence="7">
    <location>
        <begin position="72"/>
        <end position="91"/>
    </location>
</feature>
<evidence type="ECO:0000256" key="2">
    <source>
        <dbReference type="ARBA" id="ARBA00005236"/>
    </source>
</evidence>
<feature type="transmembrane region" description="Helical" evidence="7">
    <location>
        <begin position="602"/>
        <end position="623"/>
    </location>
</feature>
<feature type="domain" description="ABC3 transporter permease C-terminal" evidence="8">
    <location>
        <begin position="518"/>
        <end position="632"/>
    </location>
</feature>
<dbReference type="STRING" id="1528099.AL705_02775"/>
<feature type="transmembrane region" description="Helical" evidence="7">
    <location>
        <begin position="15"/>
        <end position="38"/>
    </location>
</feature>
<evidence type="ECO:0000256" key="5">
    <source>
        <dbReference type="ARBA" id="ARBA00022989"/>
    </source>
</evidence>
<dbReference type="PANTHER" id="PTHR30489">
    <property type="entry name" value="LIPOPROTEIN-RELEASING SYSTEM TRANSMEMBRANE PROTEIN LOLE"/>
    <property type="match status" value="1"/>
</dbReference>
<dbReference type="KEGG" id="cbq:AL705_02775"/>
<keyword evidence="3" id="KW-1003">Cell membrane</keyword>
<comment type="subcellular location">
    <subcellularLocation>
        <location evidence="1">Cell membrane</location>
        <topology evidence="1">Multi-pass membrane protein</topology>
    </subcellularLocation>
</comment>
<keyword evidence="5 7" id="KW-1133">Transmembrane helix</keyword>
<evidence type="ECO:0000313" key="10">
    <source>
        <dbReference type="Proteomes" id="UP000068137"/>
    </source>
</evidence>
<dbReference type="PATRIC" id="fig|1562462.4.peg.564"/>
<feature type="domain" description="ABC3 transporter permease C-terminal" evidence="8">
    <location>
        <begin position="73"/>
        <end position="191"/>
    </location>
</feature>
<protein>
    <recommendedName>
        <fullName evidence="8">ABC3 transporter permease C-terminal domain-containing protein</fullName>
    </recommendedName>
</protein>
<dbReference type="GO" id="GO:0098797">
    <property type="term" value="C:plasma membrane protein complex"/>
    <property type="evidence" value="ECO:0007669"/>
    <property type="project" value="TreeGrafter"/>
</dbReference>
<evidence type="ECO:0000256" key="6">
    <source>
        <dbReference type="ARBA" id="ARBA00023136"/>
    </source>
</evidence>
<sequence length="643" mass="66334">MIGLATRTFLDRWQLFVGTVLAVTAGVAIVHAGMTIILGVENAEPPAGATPAEAEAFTQAASGASTLTGMTVMLGAFLTIFVVGSTFAFAIDQRRTDFAILRLGGVTAGQVRRLLLAEALITGLAGAIGGALLGIALTSVQGTILGWLGTFPADLETPLRPAVLILDLVIALVVSFAGAWGAARRATKISPLDALRRTAAEQRVMTVGRWIVAVIAIALTAIQAYFSAAVGGMLIPLLLGLGIVITASVAMSRLSPLLVPAVARIFTPWARHSPVGDLSVANLRDAVRRTASCAAPMIVLVSLVMGLQGILDTQTKAASTEAAQLLAADLIATGDTIDFDAVDRIDGITLAAPETVVPLAVQLTSEGVTTTGQGTVVAVDPDAFRATHLQRPSGGDLAAFDQDSIVLGPGLDSTMIRSSYDEITIDIDGDVITLHEAARMSETLAGTDGFYIDRALLPADFLDRPTTLLIQLAPDASPDAIIEVLRQAGATSVQTPQDLSADQGTVADQENRAVMAAIVGLGSLYALISVLSTLAISVSQRRSEFATLRLSGFTRRQIHRAVALESLAATLIGLALGAVAAVLALVGLWAATAEVYGTPVIAIPWALLGGITLLTGGLTVLTARIATRNALKPAAVHALGAQT</sequence>
<dbReference type="AlphaFoldDB" id="A0A0M4M7Y2"/>
<dbReference type="GO" id="GO:0044874">
    <property type="term" value="P:lipoprotein localization to outer membrane"/>
    <property type="evidence" value="ECO:0007669"/>
    <property type="project" value="TreeGrafter"/>
</dbReference>
<feature type="transmembrane region" description="Helical" evidence="7">
    <location>
        <begin position="513"/>
        <end position="540"/>
    </location>
</feature>
<evidence type="ECO:0000256" key="3">
    <source>
        <dbReference type="ARBA" id="ARBA00022475"/>
    </source>
</evidence>
<keyword evidence="6 7" id="KW-0472">Membrane</keyword>
<reference evidence="9 10" key="1">
    <citation type="journal article" date="2015" name="Genome Announc.">
        <title>Complete Genome Sequences for Two Strains of a Novel Fastidious, Partially Acid-Fast, Gram-Positive Corynebacterineae Bacterium, Derived from Human Clinical Samples.</title>
        <authorList>
            <person name="Nicholson A.C."/>
            <person name="Bell M."/>
            <person name="Humrighouse B.W."/>
            <person name="McQuiston J.R."/>
        </authorList>
    </citation>
    <scope>NUCLEOTIDE SEQUENCE [LARGE SCALE GENOMIC DNA]</scope>
    <source>
        <strain evidence="9 10">X1698</strain>
    </source>
</reference>
<dbReference type="RefSeq" id="WP_053961709.1">
    <property type="nucleotide sequence ID" value="NZ_CP012390.1"/>
</dbReference>
<feature type="transmembrane region" description="Helical" evidence="7">
    <location>
        <begin position="561"/>
        <end position="590"/>
    </location>
</feature>
<dbReference type="PANTHER" id="PTHR30489:SF0">
    <property type="entry name" value="LIPOPROTEIN-RELEASING SYSTEM TRANSMEMBRANE PROTEIN LOLE"/>
    <property type="match status" value="1"/>
</dbReference>
<feature type="transmembrane region" description="Helical" evidence="7">
    <location>
        <begin position="162"/>
        <end position="183"/>
    </location>
</feature>
<feature type="transmembrane region" description="Helical" evidence="7">
    <location>
        <begin position="293"/>
        <end position="311"/>
    </location>
</feature>
<dbReference type="Pfam" id="PF02687">
    <property type="entry name" value="FtsX"/>
    <property type="match status" value="2"/>
</dbReference>
<organism evidence="9 10">
    <name type="scientific">Lawsonella clevelandensis</name>
    <dbReference type="NCBI Taxonomy" id="1528099"/>
    <lineage>
        <taxon>Bacteria</taxon>
        <taxon>Bacillati</taxon>
        <taxon>Actinomycetota</taxon>
        <taxon>Actinomycetes</taxon>
        <taxon>Mycobacteriales</taxon>
        <taxon>Lawsonellaceae</taxon>
        <taxon>Lawsonella</taxon>
    </lineage>
</organism>
<evidence type="ECO:0000259" key="8">
    <source>
        <dbReference type="Pfam" id="PF02687"/>
    </source>
</evidence>
<dbReference type="OrthoDB" id="3223244at2"/>
<evidence type="ECO:0000313" key="9">
    <source>
        <dbReference type="EMBL" id="ALE18763.1"/>
    </source>
</evidence>
<proteinExistence type="inferred from homology"/>
<keyword evidence="4 7" id="KW-0812">Transmembrane</keyword>